<dbReference type="EMBL" id="JACGWM010000007">
    <property type="protein sequence ID" value="KAL0362364.1"/>
    <property type="molecule type" value="Genomic_DNA"/>
</dbReference>
<dbReference type="PROSITE" id="PS50878">
    <property type="entry name" value="RT_POL"/>
    <property type="match status" value="1"/>
</dbReference>
<dbReference type="SUPFAM" id="SSF56672">
    <property type="entry name" value="DNA/RNA polymerases"/>
    <property type="match status" value="1"/>
</dbReference>
<comment type="caution">
    <text evidence="2">The sequence shown here is derived from an EMBL/GenBank/DDBJ whole genome shotgun (WGS) entry which is preliminary data.</text>
</comment>
<dbReference type="InterPro" id="IPR000477">
    <property type="entry name" value="RT_dom"/>
</dbReference>
<accession>A0AAW2Q3B2</accession>
<evidence type="ECO:0000313" key="2">
    <source>
        <dbReference type="EMBL" id="KAL0362364.1"/>
    </source>
</evidence>
<dbReference type="AlphaFoldDB" id="A0AAW2Q3B2"/>
<reference evidence="2" key="1">
    <citation type="submission" date="2020-06" db="EMBL/GenBank/DDBJ databases">
        <authorList>
            <person name="Li T."/>
            <person name="Hu X."/>
            <person name="Zhang T."/>
            <person name="Song X."/>
            <person name="Zhang H."/>
            <person name="Dai N."/>
            <person name="Sheng W."/>
            <person name="Hou X."/>
            <person name="Wei L."/>
        </authorList>
    </citation>
    <scope>NUCLEOTIDE SEQUENCE</scope>
    <source>
        <strain evidence="2">KEN8</strain>
        <tissue evidence="2">Leaf</tissue>
    </source>
</reference>
<name>A0AAW2Q3B2_9LAMI</name>
<feature type="domain" description="Reverse transcriptase" evidence="1">
    <location>
        <begin position="115"/>
        <end position="394"/>
    </location>
</feature>
<gene>
    <name evidence="2" type="ORF">Scaly_1191600</name>
</gene>
<dbReference type="InterPro" id="IPR043502">
    <property type="entry name" value="DNA/RNA_pol_sf"/>
</dbReference>
<sequence>MRAKHRVFQITKATSEVLTEMHDVTGEFVSYFQLLLGGNNSQRDIDISFLQQELKHIITQEEANLLSAPVTRNEIKEAVFDINEDSAPGLGGYTSGFFKTAWLVVGHAISEAIGDFFRTRKLLKQVNATLLALVPKVNLPTRVSDYRPISYCNVIYKAITKIIVKRMQRVLHMLIDYSQNAFVPGHSISNNILLTQELLAGYNQAKLPPRCTLKVDIQKAYDSVEWDFLLEVLKLFNFPPRFIGWIEQCVTTATFSISLNGYVYGFFKGGRGLRQGDPMSPYLFVLIMEIWSTFLRYRVRRADHFRYHWKCKEIGILNLCFADDVLLFCKAHIPSIQVLKDSLSEFANLSGLKVNPTKSQLILSRAVQQERQQIIAFLGFQEGSLPVKYLGVPLTSSRLTIADCRPLINKMDARLAGWNHLNLSYAGRIQLIRMMGILYGLTGFSTSAYETAPYGHLRVQQGQWNWPSMTDADINEIVSQLPPTYPTEADSICWRHSSGRFTLKLAISMIQLSTPNVIWHDDTLVFCRAAEEQLVLKRILVVYARASE</sequence>
<evidence type="ECO:0000259" key="1">
    <source>
        <dbReference type="PROSITE" id="PS50878"/>
    </source>
</evidence>
<dbReference type="PANTHER" id="PTHR31635:SF196">
    <property type="entry name" value="REVERSE TRANSCRIPTASE DOMAIN-CONTAINING PROTEIN-RELATED"/>
    <property type="match status" value="1"/>
</dbReference>
<dbReference type="Pfam" id="PF00078">
    <property type="entry name" value="RVT_1"/>
    <property type="match status" value="1"/>
</dbReference>
<dbReference type="CDD" id="cd01650">
    <property type="entry name" value="RT_nLTR_like"/>
    <property type="match status" value="1"/>
</dbReference>
<reference evidence="2" key="2">
    <citation type="journal article" date="2024" name="Plant">
        <title>Genomic evolution and insights into agronomic trait innovations of Sesamum species.</title>
        <authorList>
            <person name="Miao H."/>
            <person name="Wang L."/>
            <person name="Qu L."/>
            <person name="Liu H."/>
            <person name="Sun Y."/>
            <person name="Le M."/>
            <person name="Wang Q."/>
            <person name="Wei S."/>
            <person name="Zheng Y."/>
            <person name="Lin W."/>
            <person name="Duan Y."/>
            <person name="Cao H."/>
            <person name="Xiong S."/>
            <person name="Wang X."/>
            <person name="Wei L."/>
            <person name="Li C."/>
            <person name="Ma Q."/>
            <person name="Ju M."/>
            <person name="Zhao R."/>
            <person name="Li G."/>
            <person name="Mu C."/>
            <person name="Tian Q."/>
            <person name="Mei H."/>
            <person name="Zhang T."/>
            <person name="Gao T."/>
            <person name="Zhang H."/>
        </authorList>
    </citation>
    <scope>NUCLEOTIDE SEQUENCE</scope>
    <source>
        <strain evidence="2">KEN8</strain>
    </source>
</reference>
<organism evidence="2">
    <name type="scientific">Sesamum calycinum</name>
    <dbReference type="NCBI Taxonomy" id="2727403"/>
    <lineage>
        <taxon>Eukaryota</taxon>
        <taxon>Viridiplantae</taxon>
        <taxon>Streptophyta</taxon>
        <taxon>Embryophyta</taxon>
        <taxon>Tracheophyta</taxon>
        <taxon>Spermatophyta</taxon>
        <taxon>Magnoliopsida</taxon>
        <taxon>eudicotyledons</taxon>
        <taxon>Gunneridae</taxon>
        <taxon>Pentapetalae</taxon>
        <taxon>asterids</taxon>
        <taxon>lamiids</taxon>
        <taxon>Lamiales</taxon>
        <taxon>Pedaliaceae</taxon>
        <taxon>Sesamum</taxon>
    </lineage>
</organism>
<dbReference type="PANTHER" id="PTHR31635">
    <property type="entry name" value="REVERSE TRANSCRIPTASE DOMAIN-CONTAINING PROTEIN-RELATED"/>
    <property type="match status" value="1"/>
</dbReference>
<proteinExistence type="predicted"/>
<protein>
    <recommendedName>
        <fullName evidence="1">Reverse transcriptase domain-containing protein</fullName>
    </recommendedName>
</protein>